<proteinExistence type="predicted"/>
<dbReference type="EMBL" id="LR796438">
    <property type="protein sequence ID" value="CAB4144050.1"/>
    <property type="molecule type" value="Genomic_DNA"/>
</dbReference>
<organism evidence="1">
    <name type="scientific">uncultured Caudovirales phage</name>
    <dbReference type="NCBI Taxonomy" id="2100421"/>
    <lineage>
        <taxon>Viruses</taxon>
        <taxon>Duplodnaviria</taxon>
        <taxon>Heunggongvirae</taxon>
        <taxon>Uroviricota</taxon>
        <taxon>Caudoviricetes</taxon>
        <taxon>Peduoviridae</taxon>
        <taxon>Maltschvirus</taxon>
        <taxon>Maltschvirus maltsch</taxon>
    </lineage>
</organism>
<protein>
    <submittedName>
        <fullName evidence="1">Uncharacterized protein</fullName>
    </submittedName>
</protein>
<accession>A0A6J5MFX4</accession>
<evidence type="ECO:0000313" key="3">
    <source>
        <dbReference type="EMBL" id="CAB4196347.1"/>
    </source>
</evidence>
<name>A0A6J5MFX4_9CAUD</name>
<dbReference type="EMBL" id="LR796845">
    <property type="protein sequence ID" value="CAB4169656.1"/>
    <property type="molecule type" value="Genomic_DNA"/>
</dbReference>
<evidence type="ECO:0000313" key="1">
    <source>
        <dbReference type="EMBL" id="CAB4144050.1"/>
    </source>
</evidence>
<gene>
    <name evidence="3" type="ORF">UFOVP1296_77</name>
    <name evidence="1" type="ORF">UFOVP471_16</name>
    <name evidence="2" type="ORF">UFOVP890_77</name>
</gene>
<sequence length="82" mass="9926">MKISVQYLTRYTKRNQPYLKAIVRCADEDAEYRHDAEDFIETGLWGALNEEQNQHLVKYRDRYVQKVTEAGYQFRNGYSEWK</sequence>
<reference evidence="1" key="1">
    <citation type="submission" date="2020-04" db="EMBL/GenBank/DDBJ databases">
        <authorList>
            <person name="Chiriac C."/>
            <person name="Salcher M."/>
            <person name="Ghai R."/>
            <person name="Kavagutti S V."/>
        </authorList>
    </citation>
    <scope>NUCLEOTIDE SEQUENCE</scope>
</reference>
<dbReference type="EMBL" id="LR797240">
    <property type="protein sequence ID" value="CAB4196347.1"/>
    <property type="molecule type" value="Genomic_DNA"/>
</dbReference>
<evidence type="ECO:0000313" key="2">
    <source>
        <dbReference type="EMBL" id="CAB4169656.1"/>
    </source>
</evidence>